<reference evidence="1 2" key="1">
    <citation type="journal article" date="2020" name="Cell">
        <title>Large-Scale Comparative Analyses of Tick Genomes Elucidate Their Genetic Diversity and Vector Capacities.</title>
        <authorList>
            <consortium name="Tick Genome and Microbiome Consortium (TIGMIC)"/>
            <person name="Jia N."/>
            <person name="Wang J."/>
            <person name="Shi W."/>
            <person name="Du L."/>
            <person name="Sun Y."/>
            <person name="Zhan W."/>
            <person name="Jiang J.F."/>
            <person name="Wang Q."/>
            <person name="Zhang B."/>
            <person name="Ji P."/>
            <person name="Bell-Sakyi L."/>
            <person name="Cui X.M."/>
            <person name="Yuan T.T."/>
            <person name="Jiang B.G."/>
            <person name="Yang W.F."/>
            <person name="Lam T.T."/>
            <person name="Chang Q.C."/>
            <person name="Ding S.J."/>
            <person name="Wang X.J."/>
            <person name="Zhu J.G."/>
            <person name="Ruan X.D."/>
            <person name="Zhao L."/>
            <person name="Wei J.T."/>
            <person name="Ye R.Z."/>
            <person name="Que T.C."/>
            <person name="Du C.H."/>
            <person name="Zhou Y.H."/>
            <person name="Cheng J.X."/>
            <person name="Dai P.F."/>
            <person name="Guo W.B."/>
            <person name="Han X.H."/>
            <person name="Huang E.J."/>
            <person name="Li L.F."/>
            <person name="Wei W."/>
            <person name="Gao Y.C."/>
            <person name="Liu J.Z."/>
            <person name="Shao H.Z."/>
            <person name="Wang X."/>
            <person name="Wang C.C."/>
            <person name="Yang T.C."/>
            <person name="Huo Q.B."/>
            <person name="Li W."/>
            <person name="Chen H.Y."/>
            <person name="Chen S.E."/>
            <person name="Zhou L.G."/>
            <person name="Ni X.B."/>
            <person name="Tian J.H."/>
            <person name="Sheng Y."/>
            <person name="Liu T."/>
            <person name="Pan Y.S."/>
            <person name="Xia L.Y."/>
            <person name="Li J."/>
            <person name="Zhao F."/>
            <person name="Cao W.C."/>
        </authorList>
    </citation>
    <scope>NUCLEOTIDE SEQUENCE [LARGE SCALE GENOMIC DNA]</scope>
    <source>
        <strain evidence="1">Iper-2018</strain>
    </source>
</reference>
<evidence type="ECO:0000313" key="2">
    <source>
        <dbReference type="Proteomes" id="UP000805193"/>
    </source>
</evidence>
<dbReference type="EMBL" id="JABSTQ010009545">
    <property type="protein sequence ID" value="KAG0428273.1"/>
    <property type="molecule type" value="Genomic_DNA"/>
</dbReference>
<gene>
    <name evidence="1" type="ORF">HPB47_024723</name>
</gene>
<keyword evidence="2" id="KW-1185">Reference proteome</keyword>
<evidence type="ECO:0000313" key="1">
    <source>
        <dbReference type="EMBL" id="KAG0428273.1"/>
    </source>
</evidence>
<sequence>MDDESDAGIEMDEDEDEFSLGLDTGAASAFCPSLVANLRLRWVTWKIEHCGLVLFGGVSPNDKAGS</sequence>
<dbReference type="Proteomes" id="UP000805193">
    <property type="component" value="Unassembled WGS sequence"/>
</dbReference>
<accession>A0AC60Q3Y4</accession>
<comment type="caution">
    <text evidence="1">The sequence shown here is derived from an EMBL/GenBank/DDBJ whole genome shotgun (WGS) entry which is preliminary data.</text>
</comment>
<name>A0AC60Q3Y4_IXOPE</name>
<protein>
    <submittedName>
        <fullName evidence="1">Uncharacterized protein</fullName>
    </submittedName>
</protein>
<organism evidence="1 2">
    <name type="scientific">Ixodes persulcatus</name>
    <name type="common">Taiga tick</name>
    <dbReference type="NCBI Taxonomy" id="34615"/>
    <lineage>
        <taxon>Eukaryota</taxon>
        <taxon>Metazoa</taxon>
        <taxon>Ecdysozoa</taxon>
        <taxon>Arthropoda</taxon>
        <taxon>Chelicerata</taxon>
        <taxon>Arachnida</taxon>
        <taxon>Acari</taxon>
        <taxon>Parasitiformes</taxon>
        <taxon>Ixodida</taxon>
        <taxon>Ixodoidea</taxon>
        <taxon>Ixodidae</taxon>
        <taxon>Ixodinae</taxon>
        <taxon>Ixodes</taxon>
    </lineage>
</organism>
<proteinExistence type="predicted"/>